<protein>
    <submittedName>
        <fullName evidence="8">Solute carrier family 13 member 1</fullName>
    </submittedName>
</protein>
<evidence type="ECO:0000256" key="6">
    <source>
        <dbReference type="ARBA" id="ARBA00023201"/>
    </source>
</evidence>
<name>A0A3Q2YVT8_HIPCM</name>
<comment type="similarity">
    <text evidence="2">Belongs to the SLC13A/DASS transporter (TC 2.A.47) family. NADC subfamily.</text>
</comment>
<keyword evidence="6" id="KW-0813">Transport</keyword>
<evidence type="ECO:0000256" key="5">
    <source>
        <dbReference type="ARBA" id="ARBA00023136"/>
    </source>
</evidence>
<dbReference type="AlphaFoldDB" id="A0A3Q2YVT8"/>
<dbReference type="GO" id="GO:0015382">
    <property type="term" value="F:sodium:sulfate symporter activity"/>
    <property type="evidence" value="ECO:0007669"/>
    <property type="project" value="Ensembl"/>
</dbReference>
<keyword evidence="6" id="KW-0739">Sodium transport</keyword>
<evidence type="ECO:0000313" key="9">
    <source>
        <dbReference type="Proteomes" id="UP000264820"/>
    </source>
</evidence>
<dbReference type="STRING" id="109280.ENSHCOP00000022194"/>
<keyword evidence="6" id="KW-0915">Sodium</keyword>
<feature type="transmembrane region" description="Helical" evidence="7">
    <location>
        <begin position="351"/>
        <end position="372"/>
    </location>
</feature>
<feature type="transmembrane region" description="Helical" evidence="7">
    <location>
        <begin position="118"/>
        <end position="140"/>
    </location>
</feature>
<evidence type="ECO:0000256" key="1">
    <source>
        <dbReference type="ARBA" id="ARBA00004141"/>
    </source>
</evidence>
<evidence type="ECO:0000313" key="8">
    <source>
        <dbReference type="Ensembl" id="ENSHCOP00000022194.1"/>
    </source>
</evidence>
<evidence type="ECO:0000256" key="7">
    <source>
        <dbReference type="SAM" id="Phobius"/>
    </source>
</evidence>
<dbReference type="Pfam" id="PF00939">
    <property type="entry name" value="Na_sulph_symp"/>
    <property type="match status" value="1"/>
</dbReference>
<dbReference type="GeneTree" id="ENSGT01030000234550"/>
<keyword evidence="5 7" id="KW-0472">Membrane</keyword>
<keyword evidence="9" id="KW-1185">Reference proteome</keyword>
<sequence length="563" mass="61520">MWRKLRNAAWNYRRLLFMLATPPLLLPLPLMIATKESYCAFVLLLMAIFWTTEVIPLPITAMFPAILFPAFGIMTSSQVATAYFKDFHFLLIGVICLATSIQKWGLHRRVALRLVGAVGVKPAWLTLGFMSGCGFLSMWVHNTSAVTMVMPIAEAVLRQIRRAGEGGRGEHDDLQLAGKKHRHHHLHQHQKPLRCQNSMTPTCAACVTAPPSEPMVAKAMCIGVAYASNIGGIATLPGTSPNLIFSEIYPECRCVDFGKWLALCLPVSALALLLTWAWLCCLRLLWRCRGQLSQREKAARKVIRDEYAALGPMSGQEVFTQVVFCLMVLLWLTRSPGFVPGWAAFFPHAGYVTDATVALVLGVLFFLVPAHGPSKVMRMMMRVHPESMISWEEFQASMPWKVALLVGGGFALAEGTKVRRSGLSRWVSELLSPLGDLPPLATVAVACIIVTMVTELASNATTITIFLPILSPLAEGIRVNPLSVLIPATLCTSFSFLLPASNPPNAVVFAYGHFSVADMVKAGLGANVIGLLVVLLAVSTWGVPLFSLDTYPDWAPPFNATVP</sequence>
<proteinExistence type="inferred from homology"/>
<evidence type="ECO:0000256" key="3">
    <source>
        <dbReference type="ARBA" id="ARBA00022692"/>
    </source>
</evidence>
<comment type="subcellular location">
    <subcellularLocation>
        <location evidence="1">Membrane</location>
        <topology evidence="1">Multi-pass membrane protein</topology>
    </subcellularLocation>
</comment>
<feature type="transmembrane region" description="Helical" evidence="7">
    <location>
        <begin position="87"/>
        <end position="106"/>
    </location>
</feature>
<feature type="transmembrane region" description="Helical" evidence="7">
    <location>
        <begin position="522"/>
        <end position="543"/>
    </location>
</feature>
<keyword evidence="4 7" id="KW-1133">Transmembrane helix</keyword>
<dbReference type="GO" id="GO:0005886">
    <property type="term" value="C:plasma membrane"/>
    <property type="evidence" value="ECO:0007669"/>
    <property type="project" value="TreeGrafter"/>
</dbReference>
<dbReference type="InterPro" id="IPR001898">
    <property type="entry name" value="SLC13A/DASS"/>
</dbReference>
<accession>A0A3Q2YVT8</accession>
<evidence type="ECO:0000256" key="4">
    <source>
        <dbReference type="ARBA" id="ARBA00022989"/>
    </source>
</evidence>
<dbReference type="Proteomes" id="UP000264820">
    <property type="component" value="Unplaced"/>
</dbReference>
<evidence type="ECO:0000256" key="2">
    <source>
        <dbReference type="ARBA" id="ARBA00006772"/>
    </source>
</evidence>
<reference evidence="8" key="2">
    <citation type="submission" date="2025-09" db="UniProtKB">
        <authorList>
            <consortium name="Ensembl"/>
        </authorList>
    </citation>
    <scope>IDENTIFICATION</scope>
</reference>
<organism evidence="8 9">
    <name type="scientific">Hippocampus comes</name>
    <name type="common">Tiger tail seahorse</name>
    <dbReference type="NCBI Taxonomy" id="109280"/>
    <lineage>
        <taxon>Eukaryota</taxon>
        <taxon>Metazoa</taxon>
        <taxon>Chordata</taxon>
        <taxon>Craniata</taxon>
        <taxon>Vertebrata</taxon>
        <taxon>Euteleostomi</taxon>
        <taxon>Actinopterygii</taxon>
        <taxon>Neopterygii</taxon>
        <taxon>Teleostei</taxon>
        <taxon>Neoteleostei</taxon>
        <taxon>Acanthomorphata</taxon>
        <taxon>Syngnathiaria</taxon>
        <taxon>Syngnathiformes</taxon>
        <taxon>Syngnathoidei</taxon>
        <taxon>Syngnathidae</taxon>
        <taxon>Hippocampus</taxon>
    </lineage>
</organism>
<feature type="transmembrane region" description="Helical" evidence="7">
    <location>
        <begin position="260"/>
        <end position="286"/>
    </location>
</feature>
<dbReference type="OMA" id="TNFMSDG"/>
<keyword evidence="6" id="KW-0406">Ion transport</keyword>
<keyword evidence="3 7" id="KW-0812">Transmembrane</keyword>
<feature type="transmembrane region" description="Helical" evidence="7">
    <location>
        <begin position="12"/>
        <end position="33"/>
    </location>
</feature>
<feature type="transmembrane region" description="Helical" evidence="7">
    <location>
        <begin position="40"/>
        <end position="67"/>
    </location>
</feature>
<dbReference type="Ensembl" id="ENSHCOT00000001698.1">
    <property type="protein sequence ID" value="ENSHCOP00000022194.1"/>
    <property type="gene ID" value="ENSHCOG00000000299.1"/>
</dbReference>
<reference evidence="8" key="1">
    <citation type="submission" date="2025-08" db="UniProtKB">
        <authorList>
            <consortium name="Ensembl"/>
        </authorList>
    </citation>
    <scope>IDENTIFICATION</scope>
</reference>
<dbReference type="PANTHER" id="PTHR10283:SF65">
    <property type="entry name" value="SOLUTE CARRIER FAMILY 13 MEMBER 1"/>
    <property type="match status" value="1"/>
</dbReference>
<dbReference type="PANTHER" id="PTHR10283">
    <property type="entry name" value="SOLUTE CARRIER FAMILY 13 MEMBER"/>
    <property type="match status" value="1"/>
</dbReference>